<comment type="caution">
    <text evidence="3">The sequence shown here is derived from an EMBL/GenBank/DDBJ whole genome shotgun (WGS) entry which is preliminary data.</text>
</comment>
<feature type="compositionally biased region" description="Polar residues" evidence="1">
    <location>
        <begin position="1"/>
        <end position="13"/>
    </location>
</feature>
<proteinExistence type="predicted"/>
<dbReference type="AlphaFoldDB" id="A0A0F9SWI2"/>
<feature type="domain" description="KfrA N-terminal DNA-binding" evidence="2">
    <location>
        <begin position="37"/>
        <end position="140"/>
    </location>
</feature>
<reference evidence="3" key="1">
    <citation type="journal article" date="2015" name="Nature">
        <title>Complex archaea that bridge the gap between prokaryotes and eukaryotes.</title>
        <authorList>
            <person name="Spang A."/>
            <person name="Saw J.H."/>
            <person name="Jorgensen S.L."/>
            <person name="Zaremba-Niedzwiedzka K."/>
            <person name="Martijn J."/>
            <person name="Lind A.E."/>
            <person name="van Eijk R."/>
            <person name="Schleper C."/>
            <person name="Guy L."/>
            <person name="Ettema T.J."/>
        </authorList>
    </citation>
    <scope>NUCLEOTIDE SEQUENCE</scope>
</reference>
<dbReference type="EMBL" id="LAZR01002164">
    <property type="protein sequence ID" value="KKN33613.1"/>
    <property type="molecule type" value="Genomic_DNA"/>
</dbReference>
<sequence>MITTITKQHAASKNNRKEQVMDPKKKRGKNITQAMFDACIEEMVSNQIAPTVTDITLQIGGSYTTIAKYLDTWRQTQSTQSGTVLSVPLFVQDASEKIGLTWWALVEQDVAERIDKANQDAQARIDVSNHERNEFLASTDHYKQLCEDAEHECERLNQAHQNDIITHHLELSAVKTELAVVAQQLSYQDKTIAQHEATIQKLTNEITHASEALKDHVVRYDDLMSRSQHDIADIKAEHQAQFSLLKKATEDSTLSSQKVEDGLRALLAEKER</sequence>
<feature type="region of interest" description="Disordered" evidence="1">
    <location>
        <begin position="1"/>
        <end position="28"/>
    </location>
</feature>
<name>A0A0F9SWI2_9ZZZZ</name>
<dbReference type="InterPro" id="IPR021104">
    <property type="entry name" value="KfrA_DNA-bd_N"/>
</dbReference>
<accession>A0A0F9SWI2</accession>
<gene>
    <name evidence="3" type="ORF">LCGC14_0802130</name>
</gene>
<dbReference type="Pfam" id="PF11740">
    <property type="entry name" value="KfrA_N"/>
    <property type="match status" value="1"/>
</dbReference>
<protein>
    <recommendedName>
        <fullName evidence="2">KfrA N-terminal DNA-binding domain-containing protein</fullName>
    </recommendedName>
</protein>
<evidence type="ECO:0000256" key="1">
    <source>
        <dbReference type="SAM" id="MobiDB-lite"/>
    </source>
</evidence>
<organism evidence="3">
    <name type="scientific">marine sediment metagenome</name>
    <dbReference type="NCBI Taxonomy" id="412755"/>
    <lineage>
        <taxon>unclassified sequences</taxon>
        <taxon>metagenomes</taxon>
        <taxon>ecological metagenomes</taxon>
    </lineage>
</organism>
<evidence type="ECO:0000313" key="3">
    <source>
        <dbReference type="EMBL" id="KKN33613.1"/>
    </source>
</evidence>
<evidence type="ECO:0000259" key="2">
    <source>
        <dbReference type="Pfam" id="PF11740"/>
    </source>
</evidence>